<proteinExistence type="predicted"/>
<dbReference type="CDD" id="cd00093">
    <property type="entry name" value="HTH_XRE"/>
    <property type="match status" value="1"/>
</dbReference>
<dbReference type="EMBL" id="JAEHFX010000001">
    <property type="protein sequence ID" value="MBK0401804.1"/>
    <property type="molecule type" value="Genomic_DNA"/>
</dbReference>
<reference evidence="3 4" key="1">
    <citation type="submission" date="2020-12" db="EMBL/GenBank/DDBJ databases">
        <title>Bacterial novel species Adhaeribacter sp. BT258 isolated from soil.</title>
        <authorList>
            <person name="Jung H.-Y."/>
        </authorList>
    </citation>
    <scope>NUCLEOTIDE SEQUENCE [LARGE SCALE GENOMIC DNA]</scope>
    <source>
        <strain evidence="3 4">BT258</strain>
    </source>
</reference>
<dbReference type="Gene3D" id="1.10.260.40">
    <property type="entry name" value="lambda repressor-like DNA-binding domains"/>
    <property type="match status" value="1"/>
</dbReference>
<evidence type="ECO:0000259" key="2">
    <source>
        <dbReference type="PROSITE" id="PS50943"/>
    </source>
</evidence>
<sequence length="103" mass="11931">MKKPEKATTSSSESELNSGSNDQKSKKQLKKEDPDLQKLAKRIRDLRIQKGYTNADYFAYEHNITRTQFNRYENGENIKFTSLMKLIKAFGITPAEFFAEGFE</sequence>
<dbReference type="SMART" id="SM00530">
    <property type="entry name" value="HTH_XRE"/>
    <property type="match status" value="1"/>
</dbReference>
<dbReference type="SUPFAM" id="SSF47413">
    <property type="entry name" value="lambda repressor-like DNA-binding domains"/>
    <property type="match status" value="1"/>
</dbReference>
<evidence type="ECO:0000313" key="3">
    <source>
        <dbReference type="EMBL" id="MBK0401804.1"/>
    </source>
</evidence>
<dbReference type="InterPro" id="IPR010982">
    <property type="entry name" value="Lambda_DNA-bd_dom_sf"/>
</dbReference>
<dbReference type="InterPro" id="IPR001387">
    <property type="entry name" value="Cro/C1-type_HTH"/>
</dbReference>
<feature type="domain" description="HTH cro/C1-type" evidence="2">
    <location>
        <begin position="63"/>
        <end position="97"/>
    </location>
</feature>
<dbReference type="PROSITE" id="PS50943">
    <property type="entry name" value="HTH_CROC1"/>
    <property type="match status" value="1"/>
</dbReference>
<protein>
    <submittedName>
        <fullName evidence="3">Helix-turn-helix transcriptional regulator</fullName>
    </submittedName>
</protein>
<gene>
    <name evidence="3" type="ORF">I5M27_02340</name>
</gene>
<name>A0ABS1BXM3_9BACT</name>
<organism evidence="3 4">
    <name type="scientific">Adhaeribacter terrigena</name>
    <dbReference type="NCBI Taxonomy" id="2793070"/>
    <lineage>
        <taxon>Bacteria</taxon>
        <taxon>Pseudomonadati</taxon>
        <taxon>Bacteroidota</taxon>
        <taxon>Cytophagia</taxon>
        <taxon>Cytophagales</taxon>
        <taxon>Hymenobacteraceae</taxon>
        <taxon>Adhaeribacter</taxon>
    </lineage>
</organism>
<evidence type="ECO:0000256" key="1">
    <source>
        <dbReference type="SAM" id="MobiDB-lite"/>
    </source>
</evidence>
<evidence type="ECO:0000313" key="4">
    <source>
        <dbReference type="Proteomes" id="UP000644147"/>
    </source>
</evidence>
<feature type="region of interest" description="Disordered" evidence="1">
    <location>
        <begin position="1"/>
        <end position="36"/>
    </location>
</feature>
<dbReference type="Proteomes" id="UP000644147">
    <property type="component" value="Unassembled WGS sequence"/>
</dbReference>
<accession>A0ABS1BXM3</accession>
<dbReference type="Pfam" id="PF13443">
    <property type="entry name" value="HTH_26"/>
    <property type="match status" value="1"/>
</dbReference>
<dbReference type="RefSeq" id="WP_200504414.1">
    <property type="nucleotide sequence ID" value="NZ_JAEHFX010000001.1"/>
</dbReference>
<feature type="compositionally biased region" description="Low complexity" evidence="1">
    <location>
        <begin position="10"/>
        <end position="21"/>
    </location>
</feature>
<comment type="caution">
    <text evidence="3">The sequence shown here is derived from an EMBL/GenBank/DDBJ whole genome shotgun (WGS) entry which is preliminary data.</text>
</comment>
<keyword evidence="4" id="KW-1185">Reference proteome</keyword>